<organism evidence="2 3">
    <name type="scientific">Microbacterium binotii</name>
    <dbReference type="NCBI Taxonomy" id="462710"/>
    <lineage>
        <taxon>Bacteria</taxon>
        <taxon>Bacillati</taxon>
        <taxon>Actinomycetota</taxon>
        <taxon>Actinomycetes</taxon>
        <taxon>Micrococcales</taxon>
        <taxon>Microbacteriaceae</taxon>
        <taxon>Microbacterium</taxon>
    </lineage>
</organism>
<feature type="transmembrane region" description="Helical" evidence="1">
    <location>
        <begin position="20"/>
        <end position="40"/>
    </location>
</feature>
<dbReference type="EMBL" id="BAAARI010000011">
    <property type="protein sequence ID" value="GAA2577523.1"/>
    <property type="molecule type" value="Genomic_DNA"/>
</dbReference>
<reference evidence="3" key="1">
    <citation type="journal article" date="2019" name="Int. J. Syst. Evol. Microbiol.">
        <title>The Global Catalogue of Microorganisms (GCM) 10K type strain sequencing project: providing services to taxonomists for standard genome sequencing and annotation.</title>
        <authorList>
            <consortium name="The Broad Institute Genomics Platform"/>
            <consortium name="The Broad Institute Genome Sequencing Center for Infectious Disease"/>
            <person name="Wu L."/>
            <person name="Ma J."/>
        </authorList>
    </citation>
    <scope>NUCLEOTIDE SEQUENCE [LARGE SCALE GENOMIC DNA]</scope>
    <source>
        <strain evidence="3">JCM 16365</strain>
    </source>
</reference>
<protein>
    <submittedName>
        <fullName evidence="2">Uncharacterized protein</fullName>
    </submittedName>
</protein>
<sequence length="97" mass="10087">MSMGEQETRSEAVETEQGLSGMAVGSLVAAIAALILTVTVERQFGPFVVVLGVVALVLGIVGGRVAVRQNLSGVWFARVGILVSAVALIVGAFWFNQ</sequence>
<name>A0ABN3PBI1_9MICO</name>
<evidence type="ECO:0000256" key="1">
    <source>
        <dbReference type="SAM" id="Phobius"/>
    </source>
</evidence>
<proteinExistence type="predicted"/>
<evidence type="ECO:0000313" key="3">
    <source>
        <dbReference type="Proteomes" id="UP001500274"/>
    </source>
</evidence>
<gene>
    <name evidence="2" type="ORF">GCM10009862_16050</name>
</gene>
<dbReference type="Proteomes" id="UP001500274">
    <property type="component" value="Unassembled WGS sequence"/>
</dbReference>
<comment type="caution">
    <text evidence="2">The sequence shown here is derived from an EMBL/GenBank/DDBJ whole genome shotgun (WGS) entry which is preliminary data.</text>
</comment>
<evidence type="ECO:0000313" key="2">
    <source>
        <dbReference type="EMBL" id="GAA2577523.1"/>
    </source>
</evidence>
<feature type="transmembrane region" description="Helical" evidence="1">
    <location>
        <begin position="47"/>
        <end position="67"/>
    </location>
</feature>
<keyword evidence="1" id="KW-0812">Transmembrane</keyword>
<keyword evidence="3" id="KW-1185">Reference proteome</keyword>
<dbReference type="RefSeq" id="WP_344228425.1">
    <property type="nucleotide sequence ID" value="NZ_BAAARI010000011.1"/>
</dbReference>
<accession>A0ABN3PBI1</accession>
<feature type="transmembrane region" description="Helical" evidence="1">
    <location>
        <begin position="73"/>
        <end position="95"/>
    </location>
</feature>
<keyword evidence="1" id="KW-0472">Membrane</keyword>
<keyword evidence="1" id="KW-1133">Transmembrane helix</keyword>